<dbReference type="AlphaFoldDB" id="A0A2R4G390"/>
<name>A0A2R4G390_BIFAD</name>
<reference evidence="1 2" key="1">
    <citation type="submission" date="2018-03" db="EMBL/GenBank/DDBJ databases">
        <authorList>
            <person name="Keele B.F."/>
        </authorList>
    </citation>
    <scope>NUCLEOTIDE SEQUENCE [LARGE SCALE GENOMIC DNA]</scope>
    <source>
        <strain evidence="1 2">1-11</strain>
    </source>
</reference>
<organism evidence="1 2">
    <name type="scientific">Bifidobacterium adolescentis</name>
    <dbReference type="NCBI Taxonomy" id="1680"/>
    <lineage>
        <taxon>Bacteria</taxon>
        <taxon>Bacillati</taxon>
        <taxon>Actinomycetota</taxon>
        <taxon>Actinomycetes</taxon>
        <taxon>Bifidobacteriales</taxon>
        <taxon>Bifidobacteriaceae</taxon>
        <taxon>Bifidobacterium</taxon>
    </lineage>
</organism>
<accession>A0A2R4G390</accession>
<sequence length="385" mass="42258">MAMDKRPAWQAMSRRPRIMLDTDTIEDNPTSVYNAAGVEVNEVGRADVKDAIGMVFDQAEKQKLDGAALDEYLMDELPKVCDATPEDIKEIIFDARFFDTTPATEYLMDELSKMEDHTIEDVENVIGGERFAEMDQPPRSVADQLKDAVLSQFARSEYTVELTDENGETIGVAATLKNVDEENLPKAVEDTLNAFGYEVADDERGTLRRIDPWNPTTVEKAIMDYPVAVDESTLEADRQCQMNDIRKEAFKTPDISAVMMADGRLDAYGEYGLGESKVGAITTFDHAANVPRDIGGGMVIGFDRPTLTVRTTEAIGDEADSGQRIQETLEANGAHGSFTDTRVEVDGADTDPWTGQEEASETMDGANPWQNIDATAAMAAGPEID</sequence>
<evidence type="ECO:0000313" key="1">
    <source>
        <dbReference type="EMBL" id="AVT45340.1"/>
    </source>
</evidence>
<protein>
    <submittedName>
        <fullName evidence="1">Uncharacterized protein</fullName>
    </submittedName>
</protein>
<dbReference type="EMBL" id="CP028341">
    <property type="protein sequence ID" value="AVT45340.1"/>
    <property type="molecule type" value="Genomic_DNA"/>
</dbReference>
<dbReference type="RefSeq" id="WP_107646231.1">
    <property type="nucleotide sequence ID" value="NZ_CP028341.1"/>
</dbReference>
<evidence type="ECO:0000313" key="2">
    <source>
        <dbReference type="Proteomes" id="UP000241454"/>
    </source>
</evidence>
<gene>
    <name evidence="1" type="ORF">C8077_05045</name>
</gene>
<dbReference type="Proteomes" id="UP000241454">
    <property type="component" value="Chromosome"/>
</dbReference>
<proteinExistence type="predicted"/>